<evidence type="ECO:0000313" key="12">
    <source>
        <dbReference type="EMBL" id="CAF1035219.1"/>
    </source>
</evidence>
<dbReference type="PANTHER" id="PTHR24055">
    <property type="entry name" value="MITOGEN-ACTIVATED PROTEIN KINASE"/>
    <property type="match status" value="1"/>
</dbReference>
<feature type="binding site" evidence="8">
    <location>
        <position position="51"/>
    </location>
    <ligand>
        <name>ATP</name>
        <dbReference type="ChEBI" id="CHEBI:30616"/>
    </ligand>
</feature>
<evidence type="ECO:0000256" key="2">
    <source>
        <dbReference type="ARBA" id="ARBA00022679"/>
    </source>
</evidence>
<gene>
    <name evidence="12" type="ORF">JYZ213_LOCUS17827</name>
</gene>
<comment type="cofactor">
    <cofactor evidence="9">
        <name>Mg(2+)</name>
        <dbReference type="ChEBI" id="CHEBI:18420"/>
    </cofactor>
</comment>
<evidence type="ECO:0000256" key="6">
    <source>
        <dbReference type="ARBA" id="ARBA00047592"/>
    </source>
</evidence>
<evidence type="ECO:0000256" key="4">
    <source>
        <dbReference type="ARBA" id="ARBA00022777"/>
    </source>
</evidence>
<evidence type="ECO:0000256" key="3">
    <source>
        <dbReference type="ARBA" id="ARBA00022741"/>
    </source>
</evidence>
<dbReference type="CDD" id="cd07834">
    <property type="entry name" value="STKc_MAPK"/>
    <property type="match status" value="1"/>
</dbReference>
<keyword evidence="2 9" id="KW-0808">Transferase</keyword>
<name>A0A814JGH0_9BILA</name>
<feature type="region of interest" description="Disordered" evidence="10">
    <location>
        <begin position="454"/>
        <end position="523"/>
    </location>
</feature>
<evidence type="ECO:0000259" key="11">
    <source>
        <dbReference type="PROSITE" id="PS50011"/>
    </source>
</evidence>
<dbReference type="EC" id="2.7.11.24" evidence="9"/>
<comment type="catalytic activity">
    <reaction evidence="7">
        <text>L-seryl-[protein] + ATP = O-phospho-L-seryl-[protein] + ADP + H(+)</text>
        <dbReference type="Rhea" id="RHEA:17989"/>
        <dbReference type="Rhea" id="RHEA-COMP:9863"/>
        <dbReference type="Rhea" id="RHEA-COMP:11604"/>
        <dbReference type="ChEBI" id="CHEBI:15378"/>
        <dbReference type="ChEBI" id="CHEBI:29999"/>
        <dbReference type="ChEBI" id="CHEBI:30616"/>
        <dbReference type="ChEBI" id="CHEBI:83421"/>
        <dbReference type="ChEBI" id="CHEBI:456216"/>
        <dbReference type="EC" id="2.7.11.24"/>
    </reaction>
</comment>
<dbReference type="GO" id="GO:0005524">
    <property type="term" value="F:ATP binding"/>
    <property type="evidence" value="ECO:0007669"/>
    <property type="project" value="UniProtKB-UniRule"/>
</dbReference>
<feature type="compositionally biased region" description="Polar residues" evidence="10">
    <location>
        <begin position="454"/>
        <end position="463"/>
    </location>
</feature>
<evidence type="ECO:0000256" key="5">
    <source>
        <dbReference type="ARBA" id="ARBA00022840"/>
    </source>
</evidence>
<feature type="compositionally biased region" description="Polar residues" evidence="10">
    <location>
        <begin position="498"/>
        <end position="513"/>
    </location>
</feature>
<proteinExistence type="inferred from homology"/>
<dbReference type="SMART" id="SM00220">
    <property type="entry name" value="S_TKc"/>
    <property type="match status" value="1"/>
</dbReference>
<dbReference type="PROSITE" id="PS00107">
    <property type="entry name" value="PROTEIN_KINASE_ATP"/>
    <property type="match status" value="1"/>
</dbReference>
<sequence length="523" mass="60700">MNEKLDKQYFDVSFDFHDNKYEPIKNIGNGAYGVVCLARHRKTGTNVAIKKIVNVFEHFLIGMRTYREIKILRHLINHENIITIRDVFLDLNHTKDVYIVFDYMDTDLKRVLESNQILTNDHIKYFAYQILNGLAFIHQAGIIHRDLKPSNILVSQSCNLKIADFGMARQYRDHNQTQYVVTRWYRAPEVILGYTEYTQAIDLWSVGCILAEMFGRKPIFSGMARQYRDHNQTQYVVTRWYRAPEVILGYTEYTQAIDLWSVGCILAEMFGRKPIFSGINTIAQIQLIFIILGTPPKSYLQSLHSDCFRRLISSVGNRQPANFKALYPSATDDGIDLLRQLLVIDPEQRISANTALKHSFVNEFVIQLDDNDDFMMENDTEKFDSGFESEKWTLDQLQNAIHEEIAHFQIRPINRTEDDDDDEELTSNIDKLHTHDQSMETHQRVVIVDSTPPITSSATNLEIDTTRLVEKKRKHRRRKSGQHHHLHHHSHHHHSSKRLSSAMSVDEQATSGDTNDDDSIQLS</sequence>
<comment type="similarity">
    <text evidence="9">Belongs to the protein kinase superfamily. Ser/Thr protein kinase family. MAP kinase subfamily.</text>
</comment>
<dbReference type="InterPro" id="IPR011009">
    <property type="entry name" value="Kinase-like_dom_sf"/>
</dbReference>
<evidence type="ECO:0000256" key="7">
    <source>
        <dbReference type="ARBA" id="ARBA00048312"/>
    </source>
</evidence>
<evidence type="ECO:0000313" key="13">
    <source>
        <dbReference type="Proteomes" id="UP000663845"/>
    </source>
</evidence>
<keyword evidence="9" id="KW-0460">Magnesium</keyword>
<dbReference type="Gene3D" id="1.10.510.10">
    <property type="entry name" value="Transferase(Phosphotransferase) domain 1"/>
    <property type="match status" value="2"/>
</dbReference>
<dbReference type="Proteomes" id="UP000663845">
    <property type="component" value="Unassembled WGS sequence"/>
</dbReference>
<evidence type="ECO:0000256" key="8">
    <source>
        <dbReference type="PROSITE-ProRule" id="PRU10141"/>
    </source>
</evidence>
<keyword evidence="4 9" id="KW-0418">Kinase</keyword>
<protein>
    <recommendedName>
        <fullName evidence="9">Mitogen-activated protein kinase</fullName>
        <ecNumber evidence="9">2.7.11.24</ecNumber>
    </recommendedName>
</protein>
<comment type="catalytic activity">
    <reaction evidence="6 9">
        <text>L-threonyl-[protein] + ATP = O-phospho-L-threonyl-[protein] + ADP + H(+)</text>
        <dbReference type="Rhea" id="RHEA:46608"/>
        <dbReference type="Rhea" id="RHEA-COMP:11060"/>
        <dbReference type="Rhea" id="RHEA-COMP:11605"/>
        <dbReference type="ChEBI" id="CHEBI:15378"/>
        <dbReference type="ChEBI" id="CHEBI:30013"/>
        <dbReference type="ChEBI" id="CHEBI:30616"/>
        <dbReference type="ChEBI" id="CHEBI:61977"/>
        <dbReference type="ChEBI" id="CHEBI:456216"/>
        <dbReference type="EC" id="2.7.11.24"/>
    </reaction>
</comment>
<keyword evidence="5 8" id="KW-0067">ATP-binding</keyword>
<dbReference type="Pfam" id="PF00069">
    <property type="entry name" value="Pkinase"/>
    <property type="match status" value="2"/>
</dbReference>
<evidence type="ECO:0000256" key="9">
    <source>
        <dbReference type="RuleBase" id="RU361165"/>
    </source>
</evidence>
<feature type="domain" description="Protein kinase" evidence="11">
    <location>
        <begin position="21"/>
        <end position="361"/>
    </location>
</feature>
<organism evidence="12 13">
    <name type="scientific">Adineta steineri</name>
    <dbReference type="NCBI Taxonomy" id="433720"/>
    <lineage>
        <taxon>Eukaryota</taxon>
        <taxon>Metazoa</taxon>
        <taxon>Spiralia</taxon>
        <taxon>Gnathifera</taxon>
        <taxon>Rotifera</taxon>
        <taxon>Eurotatoria</taxon>
        <taxon>Bdelloidea</taxon>
        <taxon>Adinetida</taxon>
        <taxon>Adinetidae</taxon>
        <taxon>Adineta</taxon>
    </lineage>
</organism>
<dbReference type="FunFam" id="3.30.200.20:FF:000046">
    <property type="entry name" value="Mitogen-activated protein kinase"/>
    <property type="match status" value="1"/>
</dbReference>
<dbReference type="GO" id="GO:0004707">
    <property type="term" value="F:MAP kinase activity"/>
    <property type="evidence" value="ECO:0007669"/>
    <property type="project" value="UniProtKB-EC"/>
</dbReference>
<dbReference type="InterPro" id="IPR008271">
    <property type="entry name" value="Ser/Thr_kinase_AS"/>
</dbReference>
<dbReference type="PROSITE" id="PS01351">
    <property type="entry name" value="MAPK"/>
    <property type="match status" value="1"/>
</dbReference>
<dbReference type="Gene3D" id="3.30.200.20">
    <property type="entry name" value="Phosphorylase Kinase, domain 1"/>
    <property type="match status" value="1"/>
</dbReference>
<dbReference type="PROSITE" id="PS00108">
    <property type="entry name" value="PROTEIN_KINASE_ST"/>
    <property type="match status" value="1"/>
</dbReference>
<comment type="activity regulation">
    <text evidence="9">Activated by threonine and tyrosine phosphorylation.</text>
</comment>
<feature type="compositionally biased region" description="Acidic residues" evidence="10">
    <location>
        <begin position="514"/>
        <end position="523"/>
    </location>
</feature>
<comment type="caution">
    <text evidence="12">The sequence shown here is derived from an EMBL/GenBank/DDBJ whole genome shotgun (WGS) entry which is preliminary data.</text>
</comment>
<dbReference type="InterPro" id="IPR003527">
    <property type="entry name" value="MAP_kinase_CS"/>
</dbReference>
<dbReference type="InterPro" id="IPR050117">
    <property type="entry name" value="MAPK"/>
</dbReference>
<dbReference type="InterPro" id="IPR000719">
    <property type="entry name" value="Prot_kinase_dom"/>
</dbReference>
<dbReference type="SUPFAM" id="SSF56112">
    <property type="entry name" value="Protein kinase-like (PK-like)"/>
    <property type="match status" value="2"/>
</dbReference>
<evidence type="ECO:0000256" key="1">
    <source>
        <dbReference type="ARBA" id="ARBA00022527"/>
    </source>
</evidence>
<dbReference type="PROSITE" id="PS50011">
    <property type="entry name" value="PROTEIN_KINASE_DOM"/>
    <property type="match status" value="1"/>
</dbReference>
<keyword evidence="3 8" id="KW-0547">Nucleotide-binding</keyword>
<dbReference type="InterPro" id="IPR017441">
    <property type="entry name" value="Protein_kinase_ATP_BS"/>
</dbReference>
<dbReference type="AlphaFoldDB" id="A0A814JGH0"/>
<dbReference type="EMBL" id="CAJNOG010000170">
    <property type="protein sequence ID" value="CAF1035219.1"/>
    <property type="molecule type" value="Genomic_DNA"/>
</dbReference>
<dbReference type="FunFam" id="1.10.510.10:FF:000624">
    <property type="entry name" value="Mitogen-activated protein kinase"/>
    <property type="match status" value="2"/>
</dbReference>
<evidence type="ECO:0000256" key="10">
    <source>
        <dbReference type="SAM" id="MobiDB-lite"/>
    </source>
</evidence>
<accession>A0A814JGH0</accession>
<reference evidence="12" key="1">
    <citation type="submission" date="2021-02" db="EMBL/GenBank/DDBJ databases">
        <authorList>
            <person name="Nowell W R."/>
        </authorList>
    </citation>
    <scope>NUCLEOTIDE SEQUENCE</scope>
</reference>
<feature type="compositionally biased region" description="Basic residues" evidence="10">
    <location>
        <begin position="470"/>
        <end position="497"/>
    </location>
</feature>
<keyword evidence="1 9" id="KW-0723">Serine/threonine-protein kinase</keyword>